<organism evidence="2 3">
    <name type="scientific">Chamaesiphon polymorphus CCALA 037</name>
    <dbReference type="NCBI Taxonomy" id="2107692"/>
    <lineage>
        <taxon>Bacteria</taxon>
        <taxon>Bacillati</taxon>
        <taxon>Cyanobacteriota</taxon>
        <taxon>Cyanophyceae</taxon>
        <taxon>Gomontiellales</taxon>
        <taxon>Chamaesiphonaceae</taxon>
        <taxon>Chamaesiphon</taxon>
    </lineage>
</organism>
<dbReference type="PANTHER" id="PTHR37185:SF3">
    <property type="entry name" value="MEMBRANE PROTEIN"/>
    <property type="match status" value="1"/>
</dbReference>
<gene>
    <name evidence="2" type="ORF">C7B77_04620</name>
</gene>
<dbReference type="RefSeq" id="WP_106300779.1">
    <property type="nucleotide sequence ID" value="NZ_PVWO01000034.1"/>
</dbReference>
<dbReference type="InterPro" id="IPR018710">
    <property type="entry name" value="DUF2232"/>
</dbReference>
<feature type="transmembrane region" description="Helical" evidence="1">
    <location>
        <begin position="177"/>
        <end position="206"/>
    </location>
</feature>
<evidence type="ECO:0000256" key="1">
    <source>
        <dbReference type="SAM" id="Phobius"/>
    </source>
</evidence>
<feature type="transmembrane region" description="Helical" evidence="1">
    <location>
        <begin position="47"/>
        <end position="67"/>
    </location>
</feature>
<comment type="caution">
    <text evidence="2">The sequence shown here is derived from an EMBL/GenBank/DDBJ whole genome shotgun (WGS) entry which is preliminary data.</text>
</comment>
<dbReference type="OrthoDB" id="508722at2"/>
<dbReference type="Pfam" id="PF09991">
    <property type="entry name" value="DUF2232"/>
    <property type="match status" value="1"/>
</dbReference>
<keyword evidence="3" id="KW-1185">Reference proteome</keyword>
<dbReference type="EMBL" id="PVWO01000034">
    <property type="protein sequence ID" value="PSB58467.1"/>
    <property type="molecule type" value="Genomic_DNA"/>
</dbReference>
<evidence type="ECO:0000313" key="2">
    <source>
        <dbReference type="EMBL" id="PSB58467.1"/>
    </source>
</evidence>
<keyword evidence="1" id="KW-1133">Transmembrane helix</keyword>
<feature type="transmembrane region" description="Helical" evidence="1">
    <location>
        <begin position="74"/>
        <end position="90"/>
    </location>
</feature>
<name>A0A2T1GL03_9CYAN</name>
<dbReference type="PANTHER" id="PTHR37185">
    <property type="entry name" value="MEMBRANE PROTEIN"/>
    <property type="match status" value="1"/>
</dbReference>
<reference evidence="2 3" key="1">
    <citation type="submission" date="2018-03" db="EMBL/GenBank/DDBJ databases">
        <title>The ancient ancestry and fast evolution of plastids.</title>
        <authorList>
            <person name="Moore K.R."/>
            <person name="Magnabosco C."/>
            <person name="Momper L."/>
            <person name="Gold D.A."/>
            <person name="Bosak T."/>
            <person name="Fournier G.P."/>
        </authorList>
    </citation>
    <scope>NUCLEOTIDE SEQUENCE [LARGE SCALE GENOMIC DNA]</scope>
    <source>
        <strain evidence="2 3">CCALA 037</strain>
    </source>
</reference>
<dbReference type="Proteomes" id="UP000238937">
    <property type="component" value="Unassembled WGS sequence"/>
</dbReference>
<proteinExistence type="predicted"/>
<protein>
    <submittedName>
        <fullName evidence="2">DUF2232 domain-containing protein</fullName>
    </submittedName>
</protein>
<dbReference type="AlphaFoldDB" id="A0A2T1GL03"/>
<keyword evidence="1" id="KW-0472">Membrane</keyword>
<evidence type="ECO:0000313" key="3">
    <source>
        <dbReference type="Proteomes" id="UP000238937"/>
    </source>
</evidence>
<keyword evidence="1" id="KW-0812">Transmembrane</keyword>
<feature type="transmembrane region" description="Helical" evidence="1">
    <location>
        <begin position="120"/>
        <end position="140"/>
    </location>
</feature>
<accession>A0A2T1GL03</accession>
<sequence length="226" mass="25361">MASPKHPAPPAQQTFKVNGVPPGKPPIVLVETAFLASTTSLIWLLSYYLPGIPVFSIFFPIPIALIYLRWGNRAGCMTALVSGLLLLVLMGPTRSILFVIPYGIMGVQLGACWRWRTRWLTSISLGALLDCVGVSFRWWLTSVLLGEDLWMYLMARIRDFAEWLFVQLGILAEPNLLIIQILAIASILFGKFIYLFTVHLVALLVFERLGNPIPKPPNWVDRLLDL</sequence>